<proteinExistence type="predicted"/>
<protein>
    <submittedName>
        <fullName evidence="2">Uncharacterized protein</fullName>
    </submittedName>
</protein>
<name>A0A699Z5B7_HAELA</name>
<organism evidence="2 3">
    <name type="scientific">Haematococcus lacustris</name>
    <name type="common">Green alga</name>
    <name type="synonym">Haematococcus pluvialis</name>
    <dbReference type="NCBI Taxonomy" id="44745"/>
    <lineage>
        <taxon>Eukaryota</taxon>
        <taxon>Viridiplantae</taxon>
        <taxon>Chlorophyta</taxon>
        <taxon>core chlorophytes</taxon>
        <taxon>Chlorophyceae</taxon>
        <taxon>CS clade</taxon>
        <taxon>Chlamydomonadales</taxon>
        <taxon>Haematococcaceae</taxon>
        <taxon>Haematococcus</taxon>
    </lineage>
</organism>
<keyword evidence="1" id="KW-0732">Signal</keyword>
<accession>A0A699Z5B7</accession>
<gene>
    <name evidence="2" type="ORF">HaLaN_13242</name>
</gene>
<dbReference type="Proteomes" id="UP000485058">
    <property type="component" value="Unassembled WGS sequence"/>
</dbReference>
<evidence type="ECO:0000313" key="3">
    <source>
        <dbReference type="Proteomes" id="UP000485058"/>
    </source>
</evidence>
<reference evidence="2 3" key="1">
    <citation type="submission" date="2020-02" db="EMBL/GenBank/DDBJ databases">
        <title>Draft genome sequence of Haematococcus lacustris strain NIES-144.</title>
        <authorList>
            <person name="Morimoto D."/>
            <person name="Nakagawa S."/>
            <person name="Yoshida T."/>
            <person name="Sawayama S."/>
        </authorList>
    </citation>
    <scope>NUCLEOTIDE SEQUENCE [LARGE SCALE GENOMIC DNA]</scope>
    <source>
        <strain evidence="2 3">NIES-144</strain>
    </source>
</reference>
<dbReference type="EMBL" id="BLLF01001047">
    <property type="protein sequence ID" value="GFH16755.1"/>
    <property type="molecule type" value="Genomic_DNA"/>
</dbReference>
<evidence type="ECO:0000256" key="1">
    <source>
        <dbReference type="SAM" id="SignalP"/>
    </source>
</evidence>
<feature type="signal peptide" evidence="1">
    <location>
        <begin position="1"/>
        <end position="31"/>
    </location>
</feature>
<comment type="caution">
    <text evidence="2">The sequence shown here is derived from an EMBL/GenBank/DDBJ whole genome shotgun (WGS) entry which is preliminary data.</text>
</comment>
<keyword evidence="3" id="KW-1185">Reference proteome</keyword>
<sequence length="145" mass="15567">MAATIAGGKALTIRLGLLPAVLLILAVSAAAIDPPVWPDAYEVSQRLARLARQTIVGQPCSSQVALAPAGLICAVVGWVAYTLYPVHVWYDNPGKQMRVAFYNGLDETYVMPVSMAGIAREHLLHCPPCMTEYHCNNDYVSAALA</sequence>
<dbReference type="AlphaFoldDB" id="A0A699Z5B7"/>
<feature type="chain" id="PRO_5025348176" evidence="1">
    <location>
        <begin position="32"/>
        <end position="145"/>
    </location>
</feature>
<evidence type="ECO:0000313" key="2">
    <source>
        <dbReference type="EMBL" id="GFH16755.1"/>
    </source>
</evidence>